<dbReference type="PANTHER" id="PTHR23413:SF1">
    <property type="entry name" value="RIBOSOMAL PROTEIN L32"/>
    <property type="match status" value="1"/>
</dbReference>
<dbReference type="GO" id="GO:0006412">
    <property type="term" value="P:translation"/>
    <property type="evidence" value="ECO:0007669"/>
    <property type="project" value="InterPro"/>
</dbReference>
<keyword evidence="3" id="KW-0687">Ribonucleoprotein</keyword>
<dbReference type="SMART" id="SM01393">
    <property type="entry name" value="Ribosomal_L32e"/>
    <property type="match status" value="1"/>
</dbReference>
<dbReference type="CDD" id="cd00513">
    <property type="entry name" value="Ribosomal_L32_L32e"/>
    <property type="match status" value="1"/>
</dbReference>
<comment type="caution">
    <text evidence="4">The sequence shown here is derived from an EMBL/GenBank/DDBJ whole genome shotgun (WGS) entry which is preliminary data.</text>
</comment>
<dbReference type="PANTHER" id="PTHR23413">
    <property type="entry name" value="60S RIBOSOMAL PROTEIN L32 AND DNA-DIRECTED RNA POLYMERASE II, SUBUNIT N"/>
    <property type="match status" value="1"/>
</dbReference>
<dbReference type="GO" id="GO:0022625">
    <property type="term" value="C:cytosolic large ribosomal subunit"/>
    <property type="evidence" value="ECO:0007669"/>
    <property type="project" value="TreeGrafter"/>
</dbReference>
<keyword evidence="2" id="KW-0689">Ribosomal protein</keyword>
<dbReference type="Proteomes" id="UP001162131">
    <property type="component" value="Unassembled WGS sequence"/>
</dbReference>
<dbReference type="GO" id="GO:0003735">
    <property type="term" value="F:structural constituent of ribosome"/>
    <property type="evidence" value="ECO:0007669"/>
    <property type="project" value="InterPro"/>
</dbReference>
<organism evidence="4 6">
    <name type="scientific">Blepharisma stoltei</name>
    <dbReference type="NCBI Taxonomy" id="1481888"/>
    <lineage>
        <taxon>Eukaryota</taxon>
        <taxon>Sar</taxon>
        <taxon>Alveolata</taxon>
        <taxon>Ciliophora</taxon>
        <taxon>Postciliodesmatophora</taxon>
        <taxon>Heterotrichea</taxon>
        <taxon>Heterotrichida</taxon>
        <taxon>Blepharismidae</taxon>
        <taxon>Blepharisma</taxon>
    </lineage>
</organism>
<dbReference type="AlphaFoldDB" id="A0AAU9IYU1"/>
<protein>
    <recommendedName>
        <fullName evidence="7">60S ribosomal protein L32</fullName>
    </recommendedName>
</protein>
<dbReference type="InterPro" id="IPR001515">
    <property type="entry name" value="Ribosomal_eL32"/>
</dbReference>
<dbReference type="EMBL" id="CAJZBQ010000056">
    <property type="protein sequence ID" value="CAG9333512.1"/>
    <property type="molecule type" value="Genomic_DNA"/>
</dbReference>
<evidence type="ECO:0000256" key="3">
    <source>
        <dbReference type="ARBA" id="ARBA00023274"/>
    </source>
</evidence>
<evidence type="ECO:0000313" key="6">
    <source>
        <dbReference type="Proteomes" id="UP001162131"/>
    </source>
</evidence>
<reference evidence="4" key="1">
    <citation type="submission" date="2021-09" db="EMBL/GenBank/DDBJ databases">
        <authorList>
            <consortium name="AG Swart"/>
            <person name="Singh M."/>
            <person name="Singh A."/>
            <person name="Seah K."/>
            <person name="Emmerich C."/>
        </authorList>
    </citation>
    <scope>NUCLEOTIDE SEQUENCE</scope>
    <source>
        <strain evidence="4">ATCC30299</strain>
    </source>
</reference>
<proteinExistence type="inferred from homology"/>
<keyword evidence="6" id="KW-1185">Reference proteome</keyword>
<dbReference type="EMBL" id="CAJZBQ010000020">
    <property type="protein sequence ID" value="CAG9318339.1"/>
    <property type="molecule type" value="Genomic_DNA"/>
</dbReference>
<evidence type="ECO:0000256" key="2">
    <source>
        <dbReference type="ARBA" id="ARBA00022980"/>
    </source>
</evidence>
<dbReference type="InterPro" id="IPR036351">
    <property type="entry name" value="Ribosomal_eL32_sf"/>
</dbReference>
<comment type="similarity">
    <text evidence="1">Belongs to the eukaryotic ribosomal protein eL32 family.</text>
</comment>
<evidence type="ECO:0000256" key="1">
    <source>
        <dbReference type="ARBA" id="ARBA00008431"/>
    </source>
</evidence>
<evidence type="ECO:0008006" key="7">
    <source>
        <dbReference type="Google" id="ProtNLM"/>
    </source>
</evidence>
<accession>A0AAU9IYU1</accession>
<sequence length="133" mass="15895">MATPLVRQHKIKKHRRQFWRFQSDKFKRVGRSWRQPHGIDNRVRRKYRGNQDMPGVGFGTDKTTRFVLPNGFKKFLIHNEKELEVLLMHNRSFCAELAHSLSTRTRKRLIERAAELDIRVTNASARLRTEEKK</sequence>
<name>A0AAU9IYU1_9CILI</name>
<evidence type="ECO:0000313" key="4">
    <source>
        <dbReference type="EMBL" id="CAG9318339.1"/>
    </source>
</evidence>
<dbReference type="Pfam" id="PF01655">
    <property type="entry name" value="Ribosomal_L32e"/>
    <property type="match status" value="1"/>
</dbReference>
<evidence type="ECO:0000313" key="5">
    <source>
        <dbReference type="EMBL" id="CAG9333512.1"/>
    </source>
</evidence>
<gene>
    <name evidence="4" type="ORF">BSTOLATCC_MIC20813</name>
    <name evidence="5" type="ORF">BSTOLATCC_MIC58323</name>
</gene>
<dbReference type="SUPFAM" id="SSF52042">
    <property type="entry name" value="Ribosomal protein L32e"/>
    <property type="match status" value="1"/>
</dbReference>